<comment type="similarity">
    <text evidence="1">Belongs to the SorC transcriptional regulatory family.</text>
</comment>
<evidence type="ECO:0000259" key="5">
    <source>
        <dbReference type="Pfam" id="PF04198"/>
    </source>
</evidence>
<keyword evidence="4" id="KW-0804">Transcription</keyword>
<dbReference type="Proteomes" id="UP000003244">
    <property type="component" value="Unassembled WGS sequence"/>
</dbReference>
<dbReference type="Pfam" id="PF04198">
    <property type="entry name" value="Sugar-bind"/>
    <property type="match status" value="1"/>
</dbReference>
<dbReference type="SUPFAM" id="SSF100950">
    <property type="entry name" value="NagB/RpiA/CoA transferase-like"/>
    <property type="match status" value="1"/>
</dbReference>
<dbReference type="eggNOG" id="COG2390">
    <property type="taxonomic scope" value="Bacteria"/>
</dbReference>
<gene>
    <name evidence="7" type="ORF">HMPREF0634_1048</name>
</gene>
<sequence length="341" mass="38014">MKNLIEVQKKIIPQAIDLMEKRYAILRQINISQPIGRRMLSSVLNLSERTTRTEIDFLKDQKFINIDVSGMTITSEGQDLLENLEAVMGEIMGISDMEDKLRELLGIKDVVIAKKVGDNNLKSVAKAAAEYLLKKINEYDIIAIAGGSTMRELAENIETGQEYEGVKILPTRGSVGAEIDLQANSIAATMAKKLGSQVEFLYIPDNLDGSAREALMSVPDIKRTLDDLKKADRIFFSIGRADVMALRRGMSEAEVDLLKEKKAVGEAFGYYFDKDGQIAMKLNTVGIDIDMYRNSKDASLVFIGKDKVDAFLALYKMNKNLNLITDEECAKELINRLSKQG</sequence>
<dbReference type="Pfam" id="PF21715">
    <property type="entry name" value="CggR_N"/>
    <property type="match status" value="1"/>
</dbReference>
<keyword evidence="2" id="KW-0805">Transcription regulation</keyword>
<dbReference type="InterPro" id="IPR048715">
    <property type="entry name" value="CggR_N"/>
</dbReference>
<name>E0E558_9FIRM</name>
<reference evidence="7 8" key="1">
    <citation type="submission" date="2010-08" db="EMBL/GenBank/DDBJ databases">
        <authorList>
            <person name="Harkins D.M."/>
            <person name="Madupu R."/>
            <person name="Durkin A.S."/>
            <person name="Torralba M."/>
            <person name="Methe B."/>
            <person name="Sutton G.G."/>
            <person name="Nelson K.E."/>
        </authorList>
    </citation>
    <scope>NUCLEOTIDE SEQUENCE [LARGE SCALE GENOMIC DNA]</scope>
    <source>
        <strain evidence="7 8">DSM 17678</strain>
    </source>
</reference>
<dbReference type="InterPro" id="IPR051054">
    <property type="entry name" value="SorC_transcr_regulators"/>
</dbReference>
<dbReference type="Gene3D" id="1.10.10.10">
    <property type="entry name" value="Winged helix-like DNA-binding domain superfamily/Winged helix DNA-binding domain"/>
    <property type="match status" value="1"/>
</dbReference>
<dbReference type="STRING" id="596315.HMPREF0634_1048"/>
<dbReference type="AlphaFoldDB" id="E0E558"/>
<proteinExistence type="inferred from homology"/>
<evidence type="ECO:0000313" key="7">
    <source>
        <dbReference type="EMBL" id="EFM63974.1"/>
    </source>
</evidence>
<evidence type="ECO:0000256" key="4">
    <source>
        <dbReference type="ARBA" id="ARBA00023163"/>
    </source>
</evidence>
<feature type="domain" description="Sugar-binding" evidence="5">
    <location>
        <begin position="91"/>
        <end position="335"/>
    </location>
</feature>
<dbReference type="GO" id="GO:0030246">
    <property type="term" value="F:carbohydrate binding"/>
    <property type="evidence" value="ECO:0007669"/>
    <property type="project" value="InterPro"/>
</dbReference>
<dbReference type="Gene3D" id="3.40.50.1360">
    <property type="match status" value="1"/>
</dbReference>
<feature type="domain" description="CggR N-terminal DNA binding" evidence="6">
    <location>
        <begin position="19"/>
        <end position="88"/>
    </location>
</feature>
<dbReference type="OrthoDB" id="9793820at2"/>
<evidence type="ECO:0000259" key="6">
    <source>
        <dbReference type="Pfam" id="PF21715"/>
    </source>
</evidence>
<dbReference type="GO" id="GO:0003677">
    <property type="term" value="F:DNA binding"/>
    <property type="evidence" value="ECO:0007669"/>
    <property type="project" value="UniProtKB-KW"/>
</dbReference>
<accession>E0E558</accession>
<dbReference type="InterPro" id="IPR036390">
    <property type="entry name" value="WH_DNA-bd_sf"/>
</dbReference>
<comment type="caution">
    <text evidence="7">The sequence shown here is derived from an EMBL/GenBank/DDBJ whole genome shotgun (WGS) entry which is preliminary data.</text>
</comment>
<keyword evidence="3" id="KW-0238">DNA-binding</keyword>
<dbReference type="GeneID" id="84801436"/>
<dbReference type="SUPFAM" id="SSF46785">
    <property type="entry name" value="Winged helix' DNA-binding domain"/>
    <property type="match status" value="1"/>
</dbReference>
<dbReference type="InterPro" id="IPR036388">
    <property type="entry name" value="WH-like_DNA-bd_sf"/>
</dbReference>
<dbReference type="RefSeq" id="WP_007791170.1">
    <property type="nucleotide sequence ID" value="NZ_ADGQ01000072.1"/>
</dbReference>
<dbReference type="PANTHER" id="PTHR34294:SF5">
    <property type="entry name" value="CENTRAL GLYCOLYTIC GENES REGULATOR"/>
    <property type="match status" value="1"/>
</dbReference>
<dbReference type="EMBL" id="ADGQ01000072">
    <property type="protein sequence ID" value="EFM63974.1"/>
    <property type="molecule type" value="Genomic_DNA"/>
</dbReference>
<dbReference type="InterPro" id="IPR007324">
    <property type="entry name" value="Sugar-bd_dom_put"/>
</dbReference>
<evidence type="ECO:0000313" key="8">
    <source>
        <dbReference type="Proteomes" id="UP000003244"/>
    </source>
</evidence>
<dbReference type="InterPro" id="IPR037171">
    <property type="entry name" value="NagB/RpiA_transferase-like"/>
</dbReference>
<dbReference type="PANTHER" id="PTHR34294">
    <property type="entry name" value="TRANSCRIPTIONAL REGULATOR-RELATED"/>
    <property type="match status" value="1"/>
</dbReference>
<keyword evidence="8" id="KW-1185">Reference proteome</keyword>
<evidence type="ECO:0000256" key="3">
    <source>
        <dbReference type="ARBA" id="ARBA00023125"/>
    </source>
</evidence>
<evidence type="ECO:0000256" key="1">
    <source>
        <dbReference type="ARBA" id="ARBA00010466"/>
    </source>
</evidence>
<protein>
    <submittedName>
        <fullName evidence="7">Putative sugar-binding domain protein</fullName>
    </submittedName>
</protein>
<organism evidence="7 8">
    <name type="scientific">Peptostreptococcus stomatis DSM 17678</name>
    <dbReference type="NCBI Taxonomy" id="596315"/>
    <lineage>
        <taxon>Bacteria</taxon>
        <taxon>Bacillati</taxon>
        <taxon>Bacillota</taxon>
        <taxon>Clostridia</taxon>
        <taxon>Peptostreptococcales</taxon>
        <taxon>Peptostreptococcaceae</taxon>
        <taxon>Peptostreptococcus</taxon>
    </lineage>
</organism>
<evidence type="ECO:0000256" key="2">
    <source>
        <dbReference type="ARBA" id="ARBA00023015"/>
    </source>
</evidence>